<dbReference type="Gene3D" id="1.10.150.900">
    <property type="match status" value="1"/>
</dbReference>
<dbReference type="RefSeq" id="WP_345440405.1">
    <property type="nucleotide sequence ID" value="NZ_BAABKO010000005.1"/>
</dbReference>
<organism evidence="7 8">
    <name type="scientific">Microbacterium gilvum</name>
    <dbReference type="NCBI Taxonomy" id="1336204"/>
    <lineage>
        <taxon>Bacteria</taxon>
        <taxon>Bacillati</taxon>
        <taxon>Actinomycetota</taxon>
        <taxon>Actinomycetes</taxon>
        <taxon>Micrococcales</taxon>
        <taxon>Microbacteriaceae</taxon>
        <taxon>Microbacterium</taxon>
    </lineage>
</organism>
<name>A0ABP9AIP3_9MICO</name>
<dbReference type="InterPro" id="IPR047177">
    <property type="entry name" value="Pept_M20A"/>
</dbReference>
<evidence type="ECO:0000259" key="6">
    <source>
        <dbReference type="Pfam" id="PF07687"/>
    </source>
</evidence>
<keyword evidence="2" id="KW-0645">Protease</keyword>
<dbReference type="PANTHER" id="PTHR45962">
    <property type="entry name" value="N-FATTY-ACYL-AMINO ACID SYNTHASE/HYDROLASE PM20D1"/>
    <property type="match status" value="1"/>
</dbReference>
<dbReference type="Gene3D" id="3.40.630.10">
    <property type="entry name" value="Zn peptidases"/>
    <property type="match status" value="1"/>
</dbReference>
<sequence length="445" mass="47332">MTDATTRPGVAGRLSRMIRIETVSAAWAERGHGAFHAFRALLDELYPRIAENLEAEQVGELGLLYRWRGTGSRDPIVLMAHLDVVPADEGHGWSHPPFEGRIADGIVHGRGALDDKGPLIVILEAVENLLAAGFAPSRDVYLSFGGDEETDGTAAQAIVAVLGERGVRPAFAIDEGGAVVDRPLPFLAGEAAMVGLGEKGIMMARLQTTSPGGHASAPPRTTATTRMARALSRLEPNPFPARLPASIRDMLAAFVPRATGPSRLLLRVLTGAPWLTARVFARLGGEPAALVHTTVAATVLEGGTAMNVLAPRVEATLNLRIAPGETVATTTARLRRAIRDPEVGIEVLSGSDPSPESSVDGEGFRAIERAVGVAYPGAVTAPYLMMQATDSRFLHRHVADVYRFAPLRMSAAQRASIHGLDEHVSVESLERGEVFYRALLEDVAG</sequence>
<gene>
    <name evidence="7" type="ORF">GCM10023351_28250</name>
</gene>
<dbReference type="Proteomes" id="UP001501645">
    <property type="component" value="Unassembled WGS sequence"/>
</dbReference>
<evidence type="ECO:0000256" key="5">
    <source>
        <dbReference type="ARBA" id="ARBA00022833"/>
    </source>
</evidence>
<keyword evidence="5" id="KW-0862">Zinc</keyword>
<dbReference type="InterPro" id="IPR002933">
    <property type="entry name" value="Peptidase_M20"/>
</dbReference>
<reference evidence="8" key="1">
    <citation type="journal article" date="2019" name="Int. J. Syst. Evol. Microbiol.">
        <title>The Global Catalogue of Microorganisms (GCM) 10K type strain sequencing project: providing services to taxonomists for standard genome sequencing and annotation.</title>
        <authorList>
            <consortium name="The Broad Institute Genomics Platform"/>
            <consortium name="The Broad Institute Genome Sequencing Center for Infectious Disease"/>
            <person name="Wu L."/>
            <person name="Ma J."/>
        </authorList>
    </citation>
    <scope>NUCLEOTIDE SEQUENCE [LARGE SCALE GENOMIC DNA]</scope>
    <source>
        <strain evidence="8">JCM 18537</strain>
    </source>
</reference>
<dbReference type="SUPFAM" id="SSF53187">
    <property type="entry name" value="Zn-dependent exopeptidases"/>
    <property type="match status" value="1"/>
</dbReference>
<comment type="similarity">
    <text evidence="1">Belongs to the peptidase M20A family.</text>
</comment>
<dbReference type="InterPro" id="IPR036264">
    <property type="entry name" value="Bact_exopeptidase_dim_dom"/>
</dbReference>
<proteinExistence type="inferred from homology"/>
<evidence type="ECO:0000313" key="7">
    <source>
        <dbReference type="EMBL" id="GAA4781490.1"/>
    </source>
</evidence>
<dbReference type="Pfam" id="PF01546">
    <property type="entry name" value="Peptidase_M20"/>
    <property type="match status" value="1"/>
</dbReference>
<dbReference type="EMBL" id="BAABKO010000005">
    <property type="protein sequence ID" value="GAA4781490.1"/>
    <property type="molecule type" value="Genomic_DNA"/>
</dbReference>
<keyword evidence="4" id="KW-0378">Hydrolase</keyword>
<dbReference type="Gene3D" id="3.30.70.360">
    <property type="match status" value="1"/>
</dbReference>
<comment type="caution">
    <text evidence="7">The sequence shown here is derived from an EMBL/GenBank/DDBJ whole genome shotgun (WGS) entry which is preliminary data.</text>
</comment>
<evidence type="ECO:0000256" key="1">
    <source>
        <dbReference type="ARBA" id="ARBA00006247"/>
    </source>
</evidence>
<evidence type="ECO:0000256" key="2">
    <source>
        <dbReference type="ARBA" id="ARBA00022670"/>
    </source>
</evidence>
<dbReference type="Pfam" id="PF07687">
    <property type="entry name" value="M20_dimer"/>
    <property type="match status" value="1"/>
</dbReference>
<evidence type="ECO:0000313" key="8">
    <source>
        <dbReference type="Proteomes" id="UP001501645"/>
    </source>
</evidence>
<keyword evidence="3" id="KW-0479">Metal-binding</keyword>
<evidence type="ECO:0000256" key="4">
    <source>
        <dbReference type="ARBA" id="ARBA00022801"/>
    </source>
</evidence>
<dbReference type="PANTHER" id="PTHR45962:SF1">
    <property type="entry name" value="N-FATTY-ACYL-AMINO ACID SYNTHASE_HYDROLASE PM20D1"/>
    <property type="match status" value="1"/>
</dbReference>
<keyword evidence="8" id="KW-1185">Reference proteome</keyword>
<dbReference type="InterPro" id="IPR011650">
    <property type="entry name" value="Peptidase_M20_dimer"/>
</dbReference>
<accession>A0ABP9AIP3</accession>
<feature type="domain" description="Peptidase M20 dimerisation" evidence="6">
    <location>
        <begin position="197"/>
        <end position="341"/>
    </location>
</feature>
<evidence type="ECO:0000256" key="3">
    <source>
        <dbReference type="ARBA" id="ARBA00022723"/>
    </source>
</evidence>
<dbReference type="SUPFAM" id="SSF55031">
    <property type="entry name" value="Bacterial exopeptidase dimerisation domain"/>
    <property type="match status" value="1"/>
</dbReference>
<protein>
    <submittedName>
        <fullName evidence="7">M20 family peptidase</fullName>
    </submittedName>
</protein>